<dbReference type="SUPFAM" id="SSF52540">
    <property type="entry name" value="P-loop containing nucleoside triphosphate hydrolases"/>
    <property type="match status" value="2"/>
</dbReference>
<dbReference type="EMBL" id="LT598489">
    <property type="protein sequence ID" value="SCW00006.1"/>
    <property type="molecule type" value="Genomic_DNA"/>
</dbReference>
<organism evidence="1 2">
    <name type="scientific">Lachancea fermentati</name>
    <name type="common">Zygosaccharomyces fermentati</name>
    <dbReference type="NCBI Taxonomy" id="4955"/>
    <lineage>
        <taxon>Eukaryota</taxon>
        <taxon>Fungi</taxon>
        <taxon>Dikarya</taxon>
        <taxon>Ascomycota</taxon>
        <taxon>Saccharomycotina</taxon>
        <taxon>Saccharomycetes</taxon>
        <taxon>Saccharomycetales</taxon>
        <taxon>Saccharomycetaceae</taxon>
        <taxon>Lachancea</taxon>
    </lineage>
</organism>
<dbReference type="AlphaFoldDB" id="A0A1G4M837"/>
<dbReference type="OrthoDB" id="6362633at2759"/>
<dbReference type="PANTHER" id="PTHR10285">
    <property type="entry name" value="URIDINE KINASE"/>
    <property type="match status" value="1"/>
</dbReference>
<name>A0A1G4M837_LACFM</name>
<dbReference type="InterPro" id="IPR027417">
    <property type="entry name" value="P-loop_NTPase"/>
</dbReference>
<dbReference type="STRING" id="4955.A0A1G4M837"/>
<dbReference type="OMA" id="LYDQENW"/>
<reference evidence="2" key="1">
    <citation type="submission" date="2016-03" db="EMBL/GenBank/DDBJ databases">
        <authorList>
            <person name="Devillers H."/>
        </authorList>
    </citation>
    <scope>NUCLEOTIDE SEQUENCE [LARGE SCALE GENOMIC DNA]</scope>
</reference>
<dbReference type="Proteomes" id="UP000190831">
    <property type="component" value="Chromosome B"/>
</dbReference>
<evidence type="ECO:0000313" key="2">
    <source>
        <dbReference type="Proteomes" id="UP000190831"/>
    </source>
</evidence>
<sequence>MVNTASLADKVIELLSDKVDSNYRIAVLIVGPPGSGKSTISEEICEEVNARFQAYLSENQVKVHLQDTRESSVDICEGIPFASSSIEKITESEVFSHVEDEGYVPHKYNSKDGATIVVGRGGLPNSIQVKHEKVKVPNDSAVRIAQIVPMDGFHLSRKCLDHFKNPLIAHQRRGSPQTFDSNNYLQLCKLLAETCEIKPHFSPSKSSSNVFDKLCASFSDAVPSIYVPGFDHSLKDPSKYQHCINAFTRVLVLEGLYLLLDVENWREIYPIMKSTDAIIICNIDIDEKVIEQRVARRHVISGLAQSLEEGLERFRANDLLNARLIKKKQLRPMTLLP</sequence>
<accession>A0A1G4M837</accession>
<proteinExistence type="predicted"/>
<dbReference type="Gene3D" id="3.40.50.300">
    <property type="entry name" value="P-loop containing nucleotide triphosphate hydrolases"/>
    <property type="match status" value="1"/>
</dbReference>
<protein>
    <submittedName>
        <fullName evidence="1">LAFE_0B07360g1_1</fullName>
    </submittedName>
</protein>
<gene>
    <name evidence="1" type="ORF">LAFE_0B07360G</name>
</gene>
<keyword evidence="2" id="KW-1185">Reference proteome</keyword>
<evidence type="ECO:0000313" key="1">
    <source>
        <dbReference type="EMBL" id="SCW00006.1"/>
    </source>
</evidence>